<keyword evidence="3" id="KW-1185">Reference proteome</keyword>
<gene>
    <name evidence="2" type="ORF">GPY61_15520</name>
</gene>
<reference evidence="2 3" key="1">
    <citation type="submission" date="2019-12" db="EMBL/GenBank/DDBJ databases">
        <authorList>
            <person name="Li C."/>
            <person name="Zhao J."/>
        </authorList>
    </citation>
    <scope>NUCLEOTIDE SEQUENCE [LARGE SCALE GENOMIC DNA]</scope>
    <source>
        <strain evidence="2 3">NEAU-DD11</strain>
    </source>
</reference>
<evidence type="ECO:0000313" key="2">
    <source>
        <dbReference type="EMBL" id="MVW61338.1"/>
    </source>
</evidence>
<protein>
    <submittedName>
        <fullName evidence="2">Rhodanese-like domain-containing protein</fullName>
    </submittedName>
</protein>
<dbReference type="Proteomes" id="UP000443353">
    <property type="component" value="Unassembled WGS sequence"/>
</dbReference>
<evidence type="ECO:0000313" key="3">
    <source>
        <dbReference type="Proteomes" id="UP000443353"/>
    </source>
</evidence>
<evidence type="ECO:0000259" key="1">
    <source>
        <dbReference type="PROSITE" id="PS50206"/>
    </source>
</evidence>
<dbReference type="Gene3D" id="3.40.250.10">
    <property type="entry name" value="Rhodanese-like domain"/>
    <property type="match status" value="1"/>
</dbReference>
<dbReference type="Pfam" id="PF00581">
    <property type="entry name" value="Rhodanese"/>
    <property type="match status" value="1"/>
</dbReference>
<dbReference type="InterPro" id="IPR050229">
    <property type="entry name" value="GlpE_sulfurtransferase"/>
</dbReference>
<feature type="domain" description="Rhodanese" evidence="1">
    <location>
        <begin position="40"/>
        <end position="130"/>
    </location>
</feature>
<organism evidence="2 3">
    <name type="scientific">Massilia cellulosiltytica</name>
    <dbReference type="NCBI Taxonomy" id="2683234"/>
    <lineage>
        <taxon>Bacteria</taxon>
        <taxon>Pseudomonadati</taxon>
        <taxon>Pseudomonadota</taxon>
        <taxon>Betaproteobacteria</taxon>
        <taxon>Burkholderiales</taxon>
        <taxon>Oxalobacteraceae</taxon>
        <taxon>Telluria group</taxon>
        <taxon>Massilia</taxon>
    </lineage>
</organism>
<name>A0A7X3K7Z2_9BURK</name>
<accession>A0A7X3K7Z2</accession>
<dbReference type="SUPFAM" id="SSF52821">
    <property type="entry name" value="Rhodanese/Cell cycle control phosphatase"/>
    <property type="match status" value="1"/>
</dbReference>
<comment type="caution">
    <text evidence="2">The sequence shown here is derived from an EMBL/GenBank/DDBJ whole genome shotgun (WGS) entry which is preliminary data.</text>
</comment>
<dbReference type="AlphaFoldDB" id="A0A7X3K7Z2"/>
<dbReference type="SMART" id="SM00450">
    <property type="entry name" value="RHOD"/>
    <property type="match status" value="1"/>
</dbReference>
<dbReference type="PANTHER" id="PTHR43031:SF1">
    <property type="entry name" value="PYRIDINE NUCLEOTIDE-DISULPHIDE OXIDOREDUCTASE"/>
    <property type="match status" value="1"/>
</dbReference>
<dbReference type="PROSITE" id="PS50206">
    <property type="entry name" value="RHODANESE_3"/>
    <property type="match status" value="1"/>
</dbReference>
<proteinExistence type="predicted"/>
<dbReference type="InterPro" id="IPR036873">
    <property type="entry name" value="Rhodanese-like_dom_sf"/>
</dbReference>
<dbReference type="PANTHER" id="PTHR43031">
    <property type="entry name" value="FAD-DEPENDENT OXIDOREDUCTASE"/>
    <property type="match status" value="1"/>
</dbReference>
<dbReference type="EMBL" id="WSES01000004">
    <property type="protein sequence ID" value="MVW61338.1"/>
    <property type="molecule type" value="Genomic_DNA"/>
</dbReference>
<sequence>MTSSVSAIPAASGERAMVHFGTAFEFETDCWDVYDAIASGTQDFVLFDVRSPDLYARGHVPQAISMPHGKIVEAKLRDYPLDTLFVVYCAGPHCNGAHRAAYRLAKLGRPVKLMIGGVTGWIDEGFELATGDSR</sequence>
<dbReference type="InterPro" id="IPR001763">
    <property type="entry name" value="Rhodanese-like_dom"/>
</dbReference>
<dbReference type="RefSeq" id="WP_160409434.1">
    <property type="nucleotide sequence ID" value="NZ_WSES01000004.1"/>
</dbReference>